<dbReference type="EMBL" id="JASJQH010007321">
    <property type="protein sequence ID" value="KAK9710777.1"/>
    <property type="molecule type" value="Genomic_DNA"/>
</dbReference>
<sequence length="165" mass="18577">MAIDTQRRSIGGFSRYSVSGYASTDAFLPVKEIESRHTTLDLNSQRSPCILADLPSSLVSDSQLSPTDERSKPMSLCLTVKDAQLIADTYRRLLRKPSWNEDDINELGRRNTYTDELLRRELESEGKGVKQVRTAPTIVLVHEAQRVDRRSMLSVGKLEELPSPT</sequence>
<proteinExistence type="predicted"/>
<keyword evidence="2" id="KW-1185">Reference proteome</keyword>
<reference evidence="1 2" key="1">
    <citation type="submission" date="2023-04" db="EMBL/GenBank/DDBJ databases">
        <title>Genome of Basidiobolus ranarum AG-B5.</title>
        <authorList>
            <person name="Stajich J.E."/>
            <person name="Carter-House D."/>
            <person name="Gryganskyi A."/>
        </authorList>
    </citation>
    <scope>NUCLEOTIDE SEQUENCE [LARGE SCALE GENOMIC DNA]</scope>
    <source>
        <strain evidence="1 2">AG-B5</strain>
    </source>
</reference>
<protein>
    <submittedName>
        <fullName evidence="1">Uncharacterized protein</fullName>
    </submittedName>
</protein>
<accession>A0ABR2VZ43</accession>
<organism evidence="1 2">
    <name type="scientific">Basidiobolus ranarum</name>
    <dbReference type="NCBI Taxonomy" id="34480"/>
    <lineage>
        <taxon>Eukaryota</taxon>
        <taxon>Fungi</taxon>
        <taxon>Fungi incertae sedis</taxon>
        <taxon>Zoopagomycota</taxon>
        <taxon>Entomophthoromycotina</taxon>
        <taxon>Basidiobolomycetes</taxon>
        <taxon>Basidiobolales</taxon>
        <taxon>Basidiobolaceae</taxon>
        <taxon>Basidiobolus</taxon>
    </lineage>
</organism>
<evidence type="ECO:0000313" key="2">
    <source>
        <dbReference type="Proteomes" id="UP001479436"/>
    </source>
</evidence>
<gene>
    <name evidence="1" type="ORF">K7432_008222</name>
</gene>
<comment type="caution">
    <text evidence="1">The sequence shown here is derived from an EMBL/GenBank/DDBJ whole genome shotgun (WGS) entry which is preliminary data.</text>
</comment>
<dbReference type="Proteomes" id="UP001479436">
    <property type="component" value="Unassembled WGS sequence"/>
</dbReference>
<name>A0ABR2VZ43_9FUNG</name>
<evidence type="ECO:0000313" key="1">
    <source>
        <dbReference type="EMBL" id="KAK9710777.1"/>
    </source>
</evidence>